<comment type="caution">
    <text evidence="1">The sequence shown here is derived from an EMBL/GenBank/DDBJ whole genome shotgun (WGS) entry which is preliminary data.</text>
</comment>
<keyword evidence="2" id="KW-1185">Reference proteome</keyword>
<evidence type="ECO:0000313" key="1">
    <source>
        <dbReference type="EMBL" id="RTQ51598.1"/>
    </source>
</evidence>
<name>A0A3S0K725_9BACT</name>
<dbReference type="RefSeq" id="WP_126692489.1">
    <property type="nucleotide sequence ID" value="NZ_RXOF01000003.1"/>
</dbReference>
<dbReference type="AlphaFoldDB" id="A0A3S0K725"/>
<dbReference type="OrthoDB" id="662228at2"/>
<protein>
    <submittedName>
        <fullName evidence="1">Uncharacterized protein</fullName>
    </submittedName>
</protein>
<accession>A0A3S0K725</accession>
<dbReference type="EMBL" id="RXOF01000003">
    <property type="protein sequence ID" value="RTQ51598.1"/>
    <property type="molecule type" value="Genomic_DNA"/>
</dbReference>
<sequence length="213" mass="24118">MHLYFALTSPLLEVASDANPFVMQLARADDALLRTDGGQQALRVERIGETLLHRLLFERVRGIRPRHYADQLARFDGGLHLETAAGTLDFQCCGDLGDVAEWEQLLTPSAEWLEIWIGHPWVYARVDAETVYISEYYDYKPAPADIELRLRLPRAEFAAALQAAIAGLHQFFHRLRRVVLSHPAFDNKLTLLAVLTDGYFPATEPLPAPPQEW</sequence>
<reference evidence="1 2" key="1">
    <citation type="submission" date="2018-12" db="EMBL/GenBank/DDBJ databases">
        <title>Hymenobacter gummosus sp. nov., isolated from a spring.</title>
        <authorList>
            <person name="Nie L."/>
        </authorList>
    </citation>
    <scope>NUCLEOTIDE SEQUENCE [LARGE SCALE GENOMIC DNA]</scope>
    <source>
        <strain evidence="1 2">KCTC 52166</strain>
    </source>
</reference>
<organism evidence="1 2">
    <name type="scientific">Hymenobacter gummosus</name>
    <dbReference type="NCBI Taxonomy" id="1776032"/>
    <lineage>
        <taxon>Bacteria</taxon>
        <taxon>Pseudomonadati</taxon>
        <taxon>Bacteroidota</taxon>
        <taxon>Cytophagia</taxon>
        <taxon>Cytophagales</taxon>
        <taxon>Hymenobacteraceae</taxon>
        <taxon>Hymenobacter</taxon>
    </lineage>
</organism>
<proteinExistence type="predicted"/>
<dbReference type="Proteomes" id="UP000282184">
    <property type="component" value="Unassembled WGS sequence"/>
</dbReference>
<evidence type="ECO:0000313" key="2">
    <source>
        <dbReference type="Proteomes" id="UP000282184"/>
    </source>
</evidence>
<gene>
    <name evidence="1" type="ORF">EJV47_07300</name>
</gene>